<evidence type="ECO:0000256" key="1">
    <source>
        <dbReference type="SAM" id="MobiDB-lite"/>
    </source>
</evidence>
<protein>
    <submittedName>
        <fullName evidence="2">Uncharacterized protein</fullName>
    </submittedName>
</protein>
<proteinExistence type="predicted"/>
<accession>D9PKE9</accession>
<feature type="region of interest" description="Disordered" evidence="1">
    <location>
        <begin position="89"/>
        <end position="112"/>
    </location>
</feature>
<name>D9PKE9_9ZZZZ</name>
<evidence type="ECO:0000313" key="2">
    <source>
        <dbReference type="EMBL" id="EFK95966.1"/>
    </source>
</evidence>
<gene>
    <name evidence="2" type="ORF">LDC_2016</name>
</gene>
<comment type="caution">
    <text evidence="2">The sequence shown here is derived from an EMBL/GenBank/DDBJ whole genome shotgun (WGS) entry which is preliminary data.</text>
</comment>
<sequence>FQVSTTRAAVAYDGYGFAQVHVPAQLPTQTSRYYTQPVEAHRPFSVTSAGTYKYYANIHQISGAGDADSFFDLQITAMYFPSAYGTVDKSGSAQEGGTQLLPTGSTSTAQPE</sequence>
<organism evidence="2">
    <name type="scientific">sediment metagenome</name>
    <dbReference type="NCBI Taxonomy" id="749907"/>
    <lineage>
        <taxon>unclassified sequences</taxon>
        <taxon>metagenomes</taxon>
        <taxon>ecological metagenomes</taxon>
    </lineage>
</organism>
<feature type="non-terminal residue" evidence="2">
    <location>
        <position position="1"/>
    </location>
</feature>
<dbReference type="EMBL" id="ADZX01000601">
    <property type="protein sequence ID" value="EFK95966.1"/>
    <property type="molecule type" value="Genomic_DNA"/>
</dbReference>
<reference evidence="2" key="2">
    <citation type="journal article" date="2011" name="Microb. Ecol.">
        <title>Taxonomic and Functional Metagenomic Profiling of the Microbial Community in the Anoxic Sediment of a Sub-saline Shallow Lake (Laguna de Carrizo, Central Spain).</title>
        <authorList>
            <person name="Ferrer M."/>
            <person name="Guazzaroni M.E."/>
            <person name="Richter M."/>
            <person name="Garcia-Salamanca A."/>
            <person name="Yarza P."/>
            <person name="Suarez-Suarez A."/>
            <person name="Solano J."/>
            <person name="Alcaide M."/>
            <person name="van Dillewijn P."/>
            <person name="Molina-Henares M.A."/>
            <person name="Lopez-Cortes N."/>
            <person name="Al-Ramahi Y."/>
            <person name="Guerrero C."/>
            <person name="Acosta A."/>
            <person name="de Eugenio L.I."/>
            <person name="Martinez V."/>
            <person name="Marques S."/>
            <person name="Rojo F."/>
            <person name="Santero E."/>
            <person name="Genilloud O."/>
            <person name="Perez-Perez J."/>
            <person name="Rossello-Mora R."/>
            <person name="Ramos J.L."/>
        </authorList>
    </citation>
    <scope>NUCLEOTIDE SEQUENCE</scope>
</reference>
<dbReference type="AlphaFoldDB" id="D9PKE9"/>
<reference evidence="2" key="1">
    <citation type="submission" date="2010-07" db="EMBL/GenBank/DDBJ databases">
        <authorList>
            <consortium name="CONSOLIDER consortium CSD2007-00005"/>
            <person name="Guazzaroni M.-E."/>
            <person name="Richter M."/>
            <person name="Garcia-Salamanca A."/>
            <person name="Yarza P."/>
            <person name="Ferrer M."/>
        </authorList>
    </citation>
    <scope>NUCLEOTIDE SEQUENCE</scope>
</reference>